<dbReference type="EMBL" id="CAWUON010000049">
    <property type="protein sequence ID" value="CAK7269608.1"/>
    <property type="molecule type" value="Genomic_DNA"/>
</dbReference>
<name>A0ABP0DPM9_9PEZI</name>
<feature type="compositionally biased region" description="Low complexity" evidence="1">
    <location>
        <begin position="149"/>
        <end position="166"/>
    </location>
</feature>
<evidence type="ECO:0000259" key="2">
    <source>
        <dbReference type="Pfam" id="PF13391"/>
    </source>
</evidence>
<dbReference type="Pfam" id="PF13391">
    <property type="entry name" value="HNH_2"/>
    <property type="match status" value="1"/>
</dbReference>
<protein>
    <recommendedName>
        <fullName evidence="2">HNH nuclease domain-containing protein</fullName>
    </recommendedName>
</protein>
<gene>
    <name evidence="3" type="ORF">SEPCBS119000_003657</name>
</gene>
<feature type="region of interest" description="Disordered" evidence="1">
    <location>
        <begin position="149"/>
        <end position="188"/>
    </location>
</feature>
<feature type="domain" description="HNH nuclease" evidence="2">
    <location>
        <begin position="248"/>
        <end position="325"/>
    </location>
</feature>
<keyword evidence="4" id="KW-1185">Reference proteome</keyword>
<feature type="region of interest" description="Disordered" evidence="1">
    <location>
        <begin position="427"/>
        <end position="457"/>
    </location>
</feature>
<accession>A0ABP0DPM9</accession>
<reference evidence="3 4" key="1">
    <citation type="submission" date="2024-01" db="EMBL/GenBank/DDBJ databases">
        <authorList>
            <person name="Allen C."/>
            <person name="Tagirdzhanova G."/>
        </authorList>
    </citation>
    <scope>NUCLEOTIDE SEQUENCE [LARGE SCALE GENOMIC DNA]</scope>
    <source>
        <strain evidence="3 4">CBS 119000</strain>
    </source>
</reference>
<sequence length="478" mass="53049">MSSPGAVPSPGEELLVERLRRAYRRDKQAADAGVTLIENVPEAVKVFASDIPFEFERPQDYISDVEERQRLFSKIRPLISQTVQVNSTVLAIFMVCPLSELRLLAESLAEYDPLSEEDRERYKSSSTRESIESGLKHAAQAVAGFLTKPTSSCSTKASSAATTPESTGKERKRQADAAQPETPSPLRKRVLAANTEGQPLFEAGESRRQNSTAVTPSPPEKTRKVSGSPATRNCSAVKRAKARDGHLCVLSGSVDPEAAHIYPFSAGQDSERTEYIANLACFWGKERADAWSRQFRSAHITESPKNLLCLNRQLHFWWGACRLALRPIRSLDPCAIKLQVHWLRRSITRPRSLSSENFKDISSLCGGGPDYQSWGQSPAAYRRSGLPLQTGQIFTIRADSTEDLPSFDLLDMQWNLLRVAAMSGAAEADTDPWGREDEEDDYAGGYVLPNDLDDLDDLDDDVEYLDLYQTEEDKGETA</sequence>
<evidence type="ECO:0000313" key="3">
    <source>
        <dbReference type="EMBL" id="CAK7269608.1"/>
    </source>
</evidence>
<dbReference type="Proteomes" id="UP001642502">
    <property type="component" value="Unassembled WGS sequence"/>
</dbReference>
<feature type="region of interest" description="Disordered" evidence="1">
    <location>
        <begin position="200"/>
        <end position="234"/>
    </location>
</feature>
<evidence type="ECO:0000313" key="4">
    <source>
        <dbReference type="Proteomes" id="UP001642502"/>
    </source>
</evidence>
<comment type="caution">
    <text evidence="3">The sequence shown here is derived from an EMBL/GenBank/DDBJ whole genome shotgun (WGS) entry which is preliminary data.</text>
</comment>
<feature type="region of interest" description="Disordered" evidence="1">
    <location>
        <begin position="114"/>
        <end position="134"/>
    </location>
</feature>
<evidence type="ECO:0000256" key="1">
    <source>
        <dbReference type="SAM" id="MobiDB-lite"/>
    </source>
</evidence>
<proteinExistence type="predicted"/>
<dbReference type="InterPro" id="IPR003615">
    <property type="entry name" value="HNH_nuc"/>
</dbReference>
<organism evidence="3 4">
    <name type="scientific">Sporothrix epigloea</name>
    <dbReference type="NCBI Taxonomy" id="1892477"/>
    <lineage>
        <taxon>Eukaryota</taxon>
        <taxon>Fungi</taxon>
        <taxon>Dikarya</taxon>
        <taxon>Ascomycota</taxon>
        <taxon>Pezizomycotina</taxon>
        <taxon>Sordariomycetes</taxon>
        <taxon>Sordariomycetidae</taxon>
        <taxon>Ophiostomatales</taxon>
        <taxon>Ophiostomataceae</taxon>
        <taxon>Sporothrix</taxon>
    </lineage>
</organism>